<proteinExistence type="predicted"/>
<comment type="caution">
    <text evidence="2">The sequence shown here is derived from an EMBL/GenBank/DDBJ whole genome shotgun (WGS) entry which is preliminary data.</text>
</comment>
<accession>A0A9P7AFE3</accession>
<dbReference type="OrthoDB" id="10345634at2759"/>
<dbReference type="Proteomes" id="UP000719766">
    <property type="component" value="Unassembled WGS sequence"/>
</dbReference>
<protein>
    <submittedName>
        <fullName evidence="2">Uncharacterized protein</fullName>
    </submittedName>
</protein>
<dbReference type="RefSeq" id="XP_041154688.1">
    <property type="nucleotide sequence ID" value="XM_041300715.1"/>
</dbReference>
<evidence type="ECO:0000313" key="2">
    <source>
        <dbReference type="EMBL" id="KAG1787333.1"/>
    </source>
</evidence>
<organism evidence="2 3">
    <name type="scientific">Suillus plorans</name>
    <dbReference type="NCBI Taxonomy" id="116603"/>
    <lineage>
        <taxon>Eukaryota</taxon>
        <taxon>Fungi</taxon>
        <taxon>Dikarya</taxon>
        <taxon>Basidiomycota</taxon>
        <taxon>Agaricomycotina</taxon>
        <taxon>Agaricomycetes</taxon>
        <taxon>Agaricomycetidae</taxon>
        <taxon>Boletales</taxon>
        <taxon>Suillineae</taxon>
        <taxon>Suillaceae</taxon>
        <taxon>Suillus</taxon>
    </lineage>
</organism>
<keyword evidence="3" id="KW-1185">Reference proteome</keyword>
<dbReference type="AlphaFoldDB" id="A0A9P7AFE3"/>
<feature type="coiled-coil region" evidence="1">
    <location>
        <begin position="32"/>
        <end position="87"/>
    </location>
</feature>
<name>A0A9P7AFE3_9AGAM</name>
<dbReference type="EMBL" id="JABBWE010000080">
    <property type="protein sequence ID" value="KAG1787333.1"/>
    <property type="molecule type" value="Genomic_DNA"/>
</dbReference>
<dbReference type="GeneID" id="64594479"/>
<gene>
    <name evidence="2" type="ORF">HD556DRAFT_1312794</name>
</gene>
<sequence>MPVTTLQLDHIIRELGLVKERITAWDSKIEAANRELDENKVVKQEVNILREENKVLKQDVDVLQKKNNKLEEDVKTNRTNILKLDRRTLVNEARDKLRDEFSFT</sequence>
<keyword evidence="1" id="KW-0175">Coiled coil</keyword>
<reference evidence="2" key="1">
    <citation type="journal article" date="2020" name="New Phytol.">
        <title>Comparative genomics reveals dynamic genome evolution in host specialist ectomycorrhizal fungi.</title>
        <authorList>
            <person name="Lofgren L.A."/>
            <person name="Nguyen N.H."/>
            <person name="Vilgalys R."/>
            <person name="Ruytinx J."/>
            <person name="Liao H.L."/>
            <person name="Branco S."/>
            <person name="Kuo A."/>
            <person name="LaButti K."/>
            <person name="Lipzen A."/>
            <person name="Andreopoulos W."/>
            <person name="Pangilinan J."/>
            <person name="Riley R."/>
            <person name="Hundley H."/>
            <person name="Na H."/>
            <person name="Barry K."/>
            <person name="Grigoriev I.V."/>
            <person name="Stajich J.E."/>
            <person name="Kennedy P.G."/>
        </authorList>
    </citation>
    <scope>NUCLEOTIDE SEQUENCE</scope>
    <source>
        <strain evidence="2">S12</strain>
    </source>
</reference>
<evidence type="ECO:0000256" key="1">
    <source>
        <dbReference type="SAM" id="Coils"/>
    </source>
</evidence>
<evidence type="ECO:0000313" key="3">
    <source>
        <dbReference type="Proteomes" id="UP000719766"/>
    </source>
</evidence>